<gene>
    <name evidence="2" type="ORF">B0I35DRAFT_443519</name>
</gene>
<evidence type="ECO:0000313" key="2">
    <source>
        <dbReference type="EMBL" id="KAH7305924.1"/>
    </source>
</evidence>
<comment type="caution">
    <text evidence="2">The sequence shown here is derived from an EMBL/GenBank/DDBJ whole genome shotgun (WGS) entry which is preliminary data.</text>
</comment>
<comment type="similarity">
    <text evidence="1">Belongs to the type-B carboxylesterase/lipase family.</text>
</comment>
<dbReference type="AlphaFoldDB" id="A0A8K0SF85"/>
<dbReference type="GO" id="GO:0052689">
    <property type="term" value="F:carboxylic ester hydrolase activity"/>
    <property type="evidence" value="ECO:0007669"/>
    <property type="project" value="TreeGrafter"/>
</dbReference>
<reference evidence="2" key="1">
    <citation type="journal article" date="2021" name="Nat. Commun.">
        <title>Genetic determinants of endophytism in the Arabidopsis root mycobiome.</title>
        <authorList>
            <person name="Mesny F."/>
            <person name="Miyauchi S."/>
            <person name="Thiergart T."/>
            <person name="Pickel B."/>
            <person name="Atanasova L."/>
            <person name="Karlsson M."/>
            <person name="Huettel B."/>
            <person name="Barry K.W."/>
            <person name="Haridas S."/>
            <person name="Chen C."/>
            <person name="Bauer D."/>
            <person name="Andreopoulos W."/>
            <person name="Pangilinan J."/>
            <person name="LaButti K."/>
            <person name="Riley R."/>
            <person name="Lipzen A."/>
            <person name="Clum A."/>
            <person name="Drula E."/>
            <person name="Henrissat B."/>
            <person name="Kohler A."/>
            <person name="Grigoriev I.V."/>
            <person name="Martin F.M."/>
            <person name="Hacquard S."/>
        </authorList>
    </citation>
    <scope>NUCLEOTIDE SEQUENCE</scope>
    <source>
        <strain evidence="2">MPI-CAGE-CH-0235</strain>
    </source>
</reference>
<dbReference type="OrthoDB" id="408631at2759"/>
<organism evidence="2 3">
    <name type="scientific">Stachybotrys elegans</name>
    <dbReference type="NCBI Taxonomy" id="80388"/>
    <lineage>
        <taxon>Eukaryota</taxon>
        <taxon>Fungi</taxon>
        <taxon>Dikarya</taxon>
        <taxon>Ascomycota</taxon>
        <taxon>Pezizomycotina</taxon>
        <taxon>Sordariomycetes</taxon>
        <taxon>Hypocreomycetidae</taxon>
        <taxon>Hypocreales</taxon>
        <taxon>Stachybotryaceae</taxon>
        <taxon>Stachybotrys</taxon>
    </lineage>
</organism>
<dbReference type="Proteomes" id="UP000813444">
    <property type="component" value="Unassembled WGS sequence"/>
</dbReference>
<dbReference type="SUPFAM" id="SSF53474">
    <property type="entry name" value="alpha/beta-Hydrolases"/>
    <property type="match status" value="1"/>
</dbReference>
<name>A0A8K0SF85_9HYPO</name>
<keyword evidence="3" id="KW-1185">Reference proteome</keyword>
<dbReference type="Gene3D" id="3.40.50.1820">
    <property type="entry name" value="alpha/beta hydrolase"/>
    <property type="match status" value="2"/>
</dbReference>
<dbReference type="EMBL" id="JAGPNK010000017">
    <property type="protein sequence ID" value="KAH7305924.1"/>
    <property type="molecule type" value="Genomic_DNA"/>
</dbReference>
<keyword evidence="2" id="KW-0378">Hydrolase</keyword>
<dbReference type="PANTHER" id="PTHR43918:SF4">
    <property type="entry name" value="CARBOXYLIC ESTER HYDROLASE"/>
    <property type="match status" value="1"/>
</dbReference>
<dbReference type="PANTHER" id="PTHR43918">
    <property type="entry name" value="ACETYLCHOLINESTERASE"/>
    <property type="match status" value="1"/>
</dbReference>
<accession>A0A8K0SF85</accession>
<evidence type="ECO:0000313" key="3">
    <source>
        <dbReference type="Proteomes" id="UP000813444"/>
    </source>
</evidence>
<protein>
    <submittedName>
        <fullName evidence="2">Alpha/Beta hydrolase protein</fullName>
    </submittedName>
</protein>
<dbReference type="InterPro" id="IPR029058">
    <property type="entry name" value="AB_hydrolase_fold"/>
</dbReference>
<sequence length="315" mass="35010">MHWGRSAGAFSAEVHSFAYHDDPIAESYYMESGLVVDSSFPRDLDFSNFTFVAQNVGCANPCGRECVDDEEFGAAELDCMRQVSMSQMINFLGQYGDRAEQPPLTWTLIPDDKIVFSDYHARAEQGLIARRPSIVSFTAHEFTSLVPWPFNNVTEGPWQPPVIAASVDFGVCPALNSTTYRNRLGDDAPVFRFQYAATFPNLNVYEWLGAYHNAETPMIFGTYGLLDHIANTTDFQVELSLSMQDHILAFAKDPYNGPQALGWEPMDTSEPDGGFILRFGGSEGQLTERVSGLEIDGVCLGLGEYDAYPYPSPHF</sequence>
<dbReference type="InterPro" id="IPR050654">
    <property type="entry name" value="AChE-related_enzymes"/>
</dbReference>
<proteinExistence type="inferred from homology"/>
<evidence type="ECO:0000256" key="1">
    <source>
        <dbReference type="ARBA" id="ARBA00005964"/>
    </source>
</evidence>